<dbReference type="STRING" id="497964.CfE428DRAFT_0144"/>
<dbReference type="EMBL" id="ABVL01000001">
    <property type="protein sequence ID" value="EDY22019.1"/>
    <property type="molecule type" value="Genomic_DNA"/>
</dbReference>
<comment type="caution">
    <text evidence="2">The sequence shown here is derived from an EMBL/GenBank/DDBJ whole genome shotgun (WGS) entry which is preliminary data.</text>
</comment>
<reference evidence="2 3" key="1">
    <citation type="journal article" date="2011" name="J. Bacteriol.">
        <title>Genome sequence of Chthoniobacter flavus Ellin428, an aerobic heterotrophic soil bacterium.</title>
        <authorList>
            <person name="Kant R."/>
            <person name="van Passel M.W."/>
            <person name="Palva A."/>
            <person name="Lucas S."/>
            <person name="Lapidus A."/>
            <person name="Glavina Del Rio T."/>
            <person name="Dalin E."/>
            <person name="Tice H."/>
            <person name="Bruce D."/>
            <person name="Goodwin L."/>
            <person name="Pitluck S."/>
            <person name="Larimer F.W."/>
            <person name="Land M.L."/>
            <person name="Hauser L."/>
            <person name="Sangwan P."/>
            <person name="de Vos W.M."/>
            <person name="Janssen P.H."/>
            <person name="Smidt H."/>
        </authorList>
    </citation>
    <scope>NUCLEOTIDE SEQUENCE [LARGE SCALE GENOMIC DNA]</scope>
    <source>
        <strain evidence="2 3">Ellin428</strain>
    </source>
</reference>
<evidence type="ECO:0000313" key="3">
    <source>
        <dbReference type="Proteomes" id="UP000005824"/>
    </source>
</evidence>
<accession>B4CTY1</accession>
<protein>
    <recommendedName>
        <fullName evidence="4">DUF1579 domain-containing protein</fullName>
    </recommendedName>
</protein>
<feature type="signal peptide" evidence="1">
    <location>
        <begin position="1"/>
        <end position="22"/>
    </location>
</feature>
<organism evidence="2 3">
    <name type="scientific">Chthoniobacter flavus Ellin428</name>
    <dbReference type="NCBI Taxonomy" id="497964"/>
    <lineage>
        <taxon>Bacteria</taxon>
        <taxon>Pseudomonadati</taxon>
        <taxon>Verrucomicrobiota</taxon>
        <taxon>Spartobacteria</taxon>
        <taxon>Chthoniobacterales</taxon>
        <taxon>Chthoniobacteraceae</taxon>
        <taxon>Chthoniobacter</taxon>
    </lineage>
</organism>
<name>B4CTY1_9BACT</name>
<sequence length="180" mass="19451" precursor="true">MNSKITTLCATLLLAATAWLHAGEPNHFGQAKPGSAELERLKTLVGTWSGKVDMGQGPIDINVEYRLVAGGSVLEERSAPGTPMEMVTMFYDKAGKLAATHYCILGNRPEMALKTSDANSITLDFDSCCSIDPKKESHMHGMTLRFDDANTITTSCKAIIDGKEAQDHQSTFKRVSTAAK</sequence>
<gene>
    <name evidence="2" type="ORF">CfE428DRAFT_0144</name>
</gene>
<evidence type="ECO:0000256" key="1">
    <source>
        <dbReference type="SAM" id="SignalP"/>
    </source>
</evidence>
<evidence type="ECO:0008006" key="4">
    <source>
        <dbReference type="Google" id="ProtNLM"/>
    </source>
</evidence>
<proteinExistence type="predicted"/>
<feature type="chain" id="PRO_5002802655" description="DUF1579 domain-containing protein" evidence="1">
    <location>
        <begin position="23"/>
        <end position="180"/>
    </location>
</feature>
<dbReference type="RefSeq" id="WP_006977471.1">
    <property type="nucleotide sequence ID" value="NZ_ABVL01000001.1"/>
</dbReference>
<dbReference type="eggNOG" id="ENOG5030TQU">
    <property type="taxonomic scope" value="Bacteria"/>
</dbReference>
<dbReference type="InParanoid" id="B4CTY1"/>
<keyword evidence="3" id="KW-1185">Reference proteome</keyword>
<evidence type="ECO:0000313" key="2">
    <source>
        <dbReference type="EMBL" id="EDY22019.1"/>
    </source>
</evidence>
<keyword evidence="1" id="KW-0732">Signal</keyword>
<dbReference type="AlphaFoldDB" id="B4CTY1"/>
<dbReference type="Proteomes" id="UP000005824">
    <property type="component" value="Unassembled WGS sequence"/>
</dbReference>